<dbReference type="OrthoDB" id="2016548at2759"/>
<evidence type="ECO:0000313" key="5">
    <source>
        <dbReference type="Proteomes" id="UP000799640"/>
    </source>
</evidence>
<dbReference type="PANTHER" id="PTHR33741:SF5">
    <property type="entry name" value="TRANSMEMBRANE PROTEIN DDB_G0269096-RELATED"/>
    <property type="match status" value="1"/>
</dbReference>
<dbReference type="InterPro" id="IPR007065">
    <property type="entry name" value="HPP"/>
</dbReference>
<dbReference type="AlphaFoldDB" id="A0A6G1I8K3"/>
<accession>A0A6G1I8K3</accession>
<evidence type="ECO:0000256" key="1">
    <source>
        <dbReference type="SAM" id="MobiDB-lite"/>
    </source>
</evidence>
<feature type="domain" description="HPP transmembrane region" evidence="3">
    <location>
        <begin position="40"/>
        <end position="201"/>
    </location>
</feature>
<sequence length="280" mass="30537">LNVDLDHYVNPYLPPSPKHRLPAFLARWIGYRKHPAKNIGNVVVAWWACVGGISSILLVEAVYRHSPALYWYHPPIIISSLGATAILDYNTIQSPLAQPRASLVGHTLSAVIGVGMTKLFKLNSHFESLRWVAGALACGTASAAMTLTDTIHPPGGATALLAAIDPQVSDMGWIFVVFVIIGSLLMLGVALLLNNIQRQFPIFWWTPKDVGRRKIEDVEGLPAANDDSDSGASKEEPGESPKHPTGRSIVLDARHIVLPVGFPLSQEEDEVLEILRGRLR</sequence>
<organism evidence="4 5">
    <name type="scientific">Trichodelitschia bisporula</name>
    <dbReference type="NCBI Taxonomy" id="703511"/>
    <lineage>
        <taxon>Eukaryota</taxon>
        <taxon>Fungi</taxon>
        <taxon>Dikarya</taxon>
        <taxon>Ascomycota</taxon>
        <taxon>Pezizomycotina</taxon>
        <taxon>Dothideomycetes</taxon>
        <taxon>Dothideomycetes incertae sedis</taxon>
        <taxon>Phaeotrichales</taxon>
        <taxon>Phaeotrichaceae</taxon>
        <taxon>Trichodelitschia</taxon>
    </lineage>
</organism>
<keyword evidence="2" id="KW-0472">Membrane</keyword>
<proteinExistence type="predicted"/>
<dbReference type="PANTHER" id="PTHR33741">
    <property type="entry name" value="TRANSMEMBRANE PROTEIN DDB_G0269096-RELATED"/>
    <property type="match status" value="1"/>
</dbReference>
<name>A0A6G1I8K3_9PEZI</name>
<evidence type="ECO:0000259" key="3">
    <source>
        <dbReference type="Pfam" id="PF04982"/>
    </source>
</evidence>
<keyword evidence="2" id="KW-0812">Transmembrane</keyword>
<feature type="transmembrane region" description="Helical" evidence="2">
    <location>
        <begin position="69"/>
        <end position="89"/>
    </location>
</feature>
<keyword evidence="2" id="KW-1133">Transmembrane helix</keyword>
<feature type="transmembrane region" description="Helical" evidence="2">
    <location>
        <begin position="42"/>
        <end position="63"/>
    </location>
</feature>
<keyword evidence="5" id="KW-1185">Reference proteome</keyword>
<dbReference type="Pfam" id="PF04982">
    <property type="entry name" value="TM_HPP"/>
    <property type="match status" value="1"/>
</dbReference>
<dbReference type="Proteomes" id="UP000799640">
    <property type="component" value="Unassembled WGS sequence"/>
</dbReference>
<dbReference type="InterPro" id="IPR058581">
    <property type="entry name" value="TM_HPP"/>
</dbReference>
<feature type="transmembrane region" description="Helical" evidence="2">
    <location>
        <begin position="171"/>
        <end position="193"/>
    </location>
</feature>
<reference evidence="4" key="1">
    <citation type="journal article" date="2020" name="Stud. Mycol.">
        <title>101 Dothideomycetes genomes: a test case for predicting lifestyles and emergence of pathogens.</title>
        <authorList>
            <person name="Haridas S."/>
            <person name="Albert R."/>
            <person name="Binder M."/>
            <person name="Bloem J."/>
            <person name="Labutti K."/>
            <person name="Salamov A."/>
            <person name="Andreopoulos B."/>
            <person name="Baker S."/>
            <person name="Barry K."/>
            <person name="Bills G."/>
            <person name="Bluhm B."/>
            <person name="Cannon C."/>
            <person name="Castanera R."/>
            <person name="Culley D."/>
            <person name="Daum C."/>
            <person name="Ezra D."/>
            <person name="Gonzalez J."/>
            <person name="Henrissat B."/>
            <person name="Kuo A."/>
            <person name="Liang C."/>
            <person name="Lipzen A."/>
            <person name="Lutzoni F."/>
            <person name="Magnuson J."/>
            <person name="Mondo S."/>
            <person name="Nolan M."/>
            <person name="Ohm R."/>
            <person name="Pangilinan J."/>
            <person name="Park H.-J."/>
            <person name="Ramirez L."/>
            <person name="Alfaro M."/>
            <person name="Sun H."/>
            <person name="Tritt A."/>
            <person name="Yoshinaga Y."/>
            <person name="Zwiers L.-H."/>
            <person name="Turgeon B."/>
            <person name="Goodwin S."/>
            <person name="Spatafora J."/>
            <person name="Crous P."/>
            <person name="Grigoriev I."/>
        </authorList>
    </citation>
    <scope>NUCLEOTIDE SEQUENCE</scope>
    <source>
        <strain evidence="4">CBS 262.69</strain>
    </source>
</reference>
<feature type="transmembrane region" description="Helical" evidence="2">
    <location>
        <begin position="101"/>
        <end position="120"/>
    </location>
</feature>
<feature type="compositionally biased region" description="Basic and acidic residues" evidence="1">
    <location>
        <begin position="232"/>
        <end position="242"/>
    </location>
</feature>
<protein>
    <submittedName>
        <fullName evidence="4">HPP family protein</fullName>
    </submittedName>
</protein>
<evidence type="ECO:0000256" key="2">
    <source>
        <dbReference type="SAM" id="Phobius"/>
    </source>
</evidence>
<feature type="region of interest" description="Disordered" evidence="1">
    <location>
        <begin position="217"/>
        <end position="248"/>
    </location>
</feature>
<gene>
    <name evidence="4" type="ORF">EJ06DRAFT_449530</name>
</gene>
<evidence type="ECO:0000313" key="4">
    <source>
        <dbReference type="EMBL" id="KAF2404620.1"/>
    </source>
</evidence>
<dbReference type="EMBL" id="ML996688">
    <property type="protein sequence ID" value="KAF2404620.1"/>
    <property type="molecule type" value="Genomic_DNA"/>
</dbReference>
<feature type="non-terminal residue" evidence="4">
    <location>
        <position position="1"/>
    </location>
</feature>
<feature type="non-terminal residue" evidence="4">
    <location>
        <position position="280"/>
    </location>
</feature>